<evidence type="ECO:0000313" key="1">
    <source>
        <dbReference type="EMBL" id="UUV21675.1"/>
    </source>
</evidence>
<dbReference type="RefSeq" id="WP_257499596.1">
    <property type="nucleotide sequence ID" value="NZ_CP102382.1"/>
</dbReference>
<dbReference type="PROSITE" id="PS51257">
    <property type="entry name" value="PROKAR_LIPOPROTEIN"/>
    <property type="match status" value="1"/>
</dbReference>
<protein>
    <recommendedName>
        <fullName evidence="3">Lipoprotein</fullName>
    </recommendedName>
</protein>
<keyword evidence="2" id="KW-1185">Reference proteome</keyword>
<gene>
    <name evidence="1" type="ORF">NPX36_01085</name>
</gene>
<proteinExistence type="predicted"/>
<accession>A0ABY5NT12</accession>
<reference evidence="1 2" key="1">
    <citation type="submission" date="2022-08" db="EMBL/GenBank/DDBJ databases">
        <title>Myroides zhujiangensis sp. nov., a novel bacterium isolated from sediment in the Pearl River Estuary.</title>
        <authorList>
            <person name="Cui L."/>
        </authorList>
    </citation>
    <scope>NUCLEOTIDE SEQUENCE [LARGE SCALE GENOMIC DNA]</scope>
    <source>
        <strain evidence="1 2">SCSIO 72103</strain>
    </source>
</reference>
<name>A0ABY5NT12_9FLAO</name>
<dbReference type="EMBL" id="CP102382">
    <property type="protein sequence ID" value="UUV21675.1"/>
    <property type="molecule type" value="Genomic_DNA"/>
</dbReference>
<organism evidence="1 2">
    <name type="scientific">Paenimyroides aestuarii</name>
    <dbReference type="NCBI Taxonomy" id="2968490"/>
    <lineage>
        <taxon>Bacteria</taxon>
        <taxon>Pseudomonadati</taxon>
        <taxon>Bacteroidota</taxon>
        <taxon>Flavobacteriia</taxon>
        <taxon>Flavobacteriales</taxon>
        <taxon>Flavobacteriaceae</taxon>
        <taxon>Paenimyroides</taxon>
    </lineage>
</organism>
<dbReference type="Proteomes" id="UP001317001">
    <property type="component" value="Chromosome"/>
</dbReference>
<sequence>MKGIKNLTLALVVLTVLSCNKENNVFPTDKRYWDINDYNKVVRELNYGYEKDDMLPTFDDPNTKIIVEKLTDKQNFNIVLEDNELGLKHRNEIAEKFFNEWKNMTTIYNVLDRKDQYLYEDEMLAVWHFGLELQLKYFKLGNEQVEESADDPNAPRVKSNINSNVNTLIKNYLIYLDEINNEDAFSEAGKSKLAQGIDNYFPKLINLYPESDFNAMKSKAELLSKKTNSEKIKVSLNNIIALIDSNYKKEKNEMQNH</sequence>
<evidence type="ECO:0008006" key="3">
    <source>
        <dbReference type="Google" id="ProtNLM"/>
    </source>
</evidence>
<evidence type="ECO:0000313" key="2">
    <source>
        <dbReference type="Proteomes" id="UP001317001"/>
    </source>
</evidence>